<dbReference type="UniPathway" id="UPA00077">
    <property type="reaction ID" value="UER00157"/>
</dbReference>
<evidence type="ECO:0000256" key="16">
    <source>
        <dbReference type="ARBA" id="ARBA00032510"/>
    </source>
</evidence>
<proteinExistence type="inferred from homology"/>
<dbReference type="RefSeq" id="WP_112906139.1">
    <property type="nucleotide sequence ID" value="NZ_CP030760.1"/>
</dbReference>
<comment type="catalytic activity">
    <reaction evidence="17">
        <text>(6S)-5,6,7,8-tetrahydrofolyl-(gamma-L-Glu)(n) + L-glutamate + ATP = (6S)-5,6,7,8-tetrahydrofolyl-(gamma-L-Glu)(n+1) + ADP + phosphate + H(+)</text>
        <dbReference type="Rhea" id="RHEA:10580"/>
        <dbReference type="Rhea" id="RHEA-COMP:14738"/>
        <dbReference type="Rhea" id="RHEA-COMP:14740"/>
        <dbReference type="ChEBI" id="CHEBI:15378"/>
        <dbReference type="ChEBI" id="CHEBI:29985"/>
        <dbReference type="ChEBI" id="CHEBI:30616"/>
        <dbReference type="ChEBI" id="CHEBI:43474"/>
        <dbReference type="ChEBI" id="CHEBI:141005"/>
        <dbReference type="ChEBI" id="CHEBI:456216"/>
        <dbReference type="EC" id="6.3.2.17"/>
    </reaction>
</comment>
<dbReference type="InterPro" id="IPR018109">
    <property type="entry name" value="Folylpolyglutamate_synth_CS"/>
</dbReference>
<evidence type="ECO:0000256" key="6">
    <source>
        <dbReference type="ARBA" id="ARBA00013025"/>
    </source>
</evidence>
<organism evidence="24 25">
    <name type="scientific">Rhizobium leguminosarum</name>
    <dbReference type="NCBI Taxonomy" id="384"/>
    <lineage>
        <taxon>Bacteria</taxon>
        <taxon>Pseudomonadati</taxon>
        <taxon>Pseudomonadota</taxon>
        <taxon>Alphaproteobacteria</taxon>
        <taxon>Hyphomicrobiales</taxon>
        <taxon>Rhizobiaceae</taxon>
        <taxon>Rhizobium/Agrobacterium group</taxon>
        <taxon>Rhizobium</taxon>
    </lineage>
</organism>
<dbReference type="InterPro" id="IPR036615">
    <property type="entry name" value="Mur_ligase_C_dom_sf"/>
</dbReference>
<dbReference type="PIRSF" id="PIRSF001563">
    <property type="entry name" value="Folylpolyglu_synth"/>
    <property type="match status" value="1"/>
</dbReference>
<evidence type="ECO:0000313" key="25">
    <source>
        <dbReference type="Proteomes" id="UP000251166"/>
    </source>
</evidence>
<dbReference type="InterPro" id="IPR004101">
    <property type="entry name" value="Mur_ligase_C"/>
</dbReference>
<keyword evidence="8 21" id="KW-0436">Ligase</keyword>
<dbReference type="GO" id="GO:0005524">
    <property type="term" value="F:ATP binding"/>
    <property type="evidence" value="ECO:0007669"/>
    <property type="project" value="UniProtKB-KW"/>
</dbReference>
<reference evidence="24 25" key="1">
    <citation type="submission" date="2018-07" db="EMBL/GenBank/DDBJ databases">
        <title>Rhizobium leguminosarum strain:ATCC 14479 Genome sequencing and assembly.</title>
        <authorList>
            <person name="Chakraborty R."/>
        </authorList>
    </citation>
    <scope>NUCLEOTIDE SEQUENCE [LARGE SCALE GENOMIC DNA]</scope>
    <source>
        <strain evidence="24 25">ATCC 14479</strain>
    </source>
</reference>
<dbReference type="GO" id="GO:0046872">
    <property type="term" value="F:metal ion binding"/>
    <property type="evidence" value="ECO:0007669"/>
    <property type="project" value="UniProtKB-KW"/>
</dbReference>
<evidence type="ECO:0000256" key="15">
    <source>
        <dbReference type="ARBA" id="ARBA00030592"/>
    </source>
</evidence>
<name>A0A2Z4YJP8_RHILE</name>
<evidence type="ECO:0000256" key="20">
    <source>
        <dbReference type="ARBA" id="ARBA00049161"/>
    </source>
</evidence>
<evidence type="ECO:0000256" key="18">
    <source>
        <dbReference type="ARBA" id="ARBA00047808"/>
    </source>
</evidence>
<keyword evidence="10 21" id="KW-0547">Nucleotide-binding</keyword>
<dbReference type="GO" id="GO:0004326">
    <property type="term" value="F:tetrahydrofolylpolyglutamate synthase activity"/>
    <property type="evidence" value="ECO:0007669"/>
    <property type="project" value="UniProtKB-EC"/>
</dbReference>
<dbReference type="Gene3D" id="3.90.190.20">
    <property type="entry name" value="Mur ligase, C-terminal domain"/>
    <property type="match status" value="1"/>
</dbReference>
<dbReference type="Pfam" id="PF02875">
    <property type="entry name" value="Mur_ligase_C"/>
    <property type="match status" value="1"/>
</dbReference>
<dbReference type="Proteomes" id="UP000251166">
    <property type="component" value="Chromosome"/>
</dbReference>
<evidence type="ECO:0000256" key="5">
    <source>
        <dbReference type="ARBA" id="ARBA00013023"/>
    </source>
</evidence>
<evidence type="ECO:0000256" key="19">
    <source>
        <dbReference type="ARBA" id="ARBA00049035"/>
    </source>
</evidence>
<evidence type="ECO:0000256" key="7">
    <source>
        <dbReference type="ARBA" id="ARBA00019357"/>
    </source>
</evidence>
<evidence type="ECO:0000256" key="21">
    <source>
        <dbReference type="PIRNR" id="PIRNR001563"/>
    </source>
</evidence>
<dbReference type="SUPFAM" id="SSF53244">
    <property type="entry name" value="MurD-like peptide ligases, peptide-binding domain"/>
    <property type="match status" value="1"/>
</dbReference>
<evidence type="ECO:0000256" key="9">
    <source>
        <dbReference type="ARBA" id="ARBA00022723"/>
    </source>
</evidence>
<evidence type="ECO:0000256" key="4">
    <source>
        <dbReference type="ARBA" id="ARBA00008276"/>
    </source>
</evidence>
<comment type="catalytic activity">
    <reaction evidence="19">
        <text>(6R)-5,10-methylenetetrahydrofolyl-(gamma-L-Glu)(n) + L-glutamate + ATP = (6R)-5,10-methylenetetrahydrofolyl-(gamma-L-Glu)(n+1) + ADP + phosphate + H(+)</text>
        <dbReference type="Rhea" id="RHEA:51912"/>
        <dbReference type="Rhea" id="RHEA-COMP:13257"/>
        <dbReference type="Rhea" id="RHEA-COMP:13258"/>
        <dbReference type="ChEBI" id="CHEBI:15378"/>
        <dbReference type="ChEBI" id="CHEBI:29985"/>
        <dbReference type="ChEBI" id="CHEBI:30616"/>
        <dbReference type="ChEBI" id="CHEBI:43474"/>
        <dbReference type="ChEBI" id="CHEBI:136572"/>
        <dbReference type="ChEBI" id="CHEBI:456216"/>
        <dbReference type="EC" id="6.3.2.17"/>
    </reaction>
</comment>
<dbReference type="InterPro" id="IPR036565">
    <property type="entry name" value="Mur-like_cat_sf"/>
</dbReference>
<feature type="domain" description="Mur ligase C-terminal" evidence="22">
    <location>
        <begin position="307"/>
        <end position="422"/>
    </location>
</feature>
<dbReference type="EC" id="6.3.2.12" evidence="5"/>
<evidence type="ECO:0000256" key="14">
    <source>
        <dbReference type="ARBA" id="ARBA00030048"/>
    </source>
</evidence>
<gene>
    <name evidence="24" type="ORF">DLJ82_4084</name>
</gene>
<dbReference type="AlphaFoldDB" id="A0A2Z4YJP8"/>
<dbReference type="EC" id="6.3.2.17" evidence="6"/>
<evidence type="ECO:0000259" key="22">
    <source>
        <dbReference type="Pfam" id="PF02875"/>
    </source>
</evidence>
<dbReference type="GO" id="GO:0005737">
    <property type="term" value="C:cytoplasm"/>
    <property type="evidence" value="ECO:0007669"/>
    <property type="project" value="TreeGrafter"/>
</dbReference>
<accession>A0A2Z4YJP8</accession>
<evidence type="ECO:0000256" key="17">
    <source>
        <dbReference type="ARBA" id="ARBA00047493"/>
    </source>
</evidence>
<comment type="pathway">
    <text evidence="3">Cofactor biosynthesis; tetrahydrofolylpolyglutamate biosynthesis.</text>
</comment>
<dbReference type="GO" id="GO:0046654">
    <property type="term" value="P:tetrahydrofolate biosynthetic process"/>
    <property type="evidence" value="ECO:0007669"/>
    <property type="project" value="UniProtKB-UniPathway"/>
</dbReference>
<evidence type="ECO:0000256" key="13">
    <source>
        <dbReference type="ARBA" id="ARBA00022909"/>
    </source>
</evidence>
<comment type="catalytic activity">
    <reaction evidence="18">
        <text>10-formyltetrahydrofolyl-(gamma-L-Glu)(n) + L-glutamate + ATP = 10-formyltetrahydrofolyl-(gamma-L-Glu)(n+1) + ADP + phosphate + H(+)</text>
        <dbReference type="Rhea" id="RHEA:51904"/>
        <dbReference type="Rhea" id="RHEA-COMP:13088"/>
        <dbReference type="Rhea" id="RHEA-COMP:14300"/>
        <dbReference type="ChEBI" id="CHEBI:15378"/>
        <dbReference type="ChEBI" id="CHEBI:29985"/>
        <dbReference type="ChEBI" id="CHEBI:30616"/>
        <dbReference type="ChEBI" id="CHEBI:43474"/>
        <dbReference type="ChEBI" id="CHEBI:134413"/>
        <dbReference type="ChEBI" id="CHEBI:456216"/>
        <dbReference type="EC" id="6.3.2.17"/>
    </reaction>
</comment>
<dbReference type="GO" id="GO:0046656">
    <property type="term" value="P:folic acid biosynthetic process"/>
    <property type="evidence" value="ECO:0007669"/>
    <property type="project" value="UniProtKB-KW"/>
</dbReference>
<evidence type="ECO:0000259" key="23">
    <source>
        <dbReference type="Pfam" id="PF08245"/>
    </source>
</evidence>
<comment type="similarity">
    <text evidence="4 21">Belongs to the folylpolyglutamate synthase family.</text>
</comment>
<comment type="catalytic activity">
    <reaction evidence="20">
        <text>7,8-dihydropteroate + L-glutamate + ATP = 7,8-dihydrofolate + ADP + phosphate + H(+)</text>
        <dbReference type="Rhea" id="RHEA:23584"/>
        <dbReference type="ChEBI" id="CHEBI:15378"/>
        <dbReference type="ChEBI" id="CHEBI:17839"/>
        <dbReference type="ChEBI" id="CHEBI:29985"/>
        <dbReference type="ChEBI" id="CHEBI:30616"/>
        <dbReference type="ChEBI" id="CHEBI:43474"/>
        <dbReference type="ChEBI" id="CHEBI:57451"/>
        <dbReference type="ChEBI" id="CHEBI:456216"/>
        <dbReference type="EC" id="6.3.2.12"/>
    </reaction>
</comment>
<evidence type="ECO:0000256" key="11">
    <source>
        <dbReference type="ARBA" id="ARBA00022840"/>
    </source>
</evidence>
<evidence type="ECO:0000256" key="10">
    <source>
        <dbReference type="ARBA" id="ARBA00022741"/>
    </source>
</evidence>
<dbReference type="EMBL" id="CP030760">
    <property type="protein sequence ID" value="AXA41647.1"/>
    <property type="molecule type" value="Genomic_DNA"/>
</dbReference>
<dbReference type="PANTHER" id="PTHR11136:SF0">
    <property type="entry name" value="DIHYDROFOLATE SYNTHETASE-RELATED"/>
    <property type="match status" value="1"/>
</dbReference>
<dbReference type="SUPFAM" id="SSF53623">
    <property type="entry name" value="MurD-like peptide ligases, catalytic domain"/>
    <property type="match status" value="1"/>
</dbReference>
<evidence type="ECO:0000256" key="1">
    <source>
        <dbReference type="ARBA" id="ARBA00002714"/>
    </source>
</evidence>
<evidence type="ECO:0000256" key="12">
    <source>
        <dbReference type="ARBA" id="ARBA00022842"/>
    </source>
</evidence>
<protein>
    <recommendedName>
        <fullName evidence="7">Dihydrofolate synthase/folylpolyglutamate synthase</fullName>
        <ecNumber evidence="5">6.3.2.12</ecNumber>
        <ecNumber evidence="6">6.3.2.17</ecNumber>
    </recommendedName>
    <alternativeName>
        <fullName evidence="16">Folylpoly-gamma-glutamate synthetase-dihydrofolate synthetase</fullName>
    </alternativeName>
    <alternativeName>
        <fullName evidence="14">Folylpolyglutamate synthetase</fullName>
    </alternativeName>
    <alternativeName>
        <fullName evidence="15">Tetrahydrofolylpolyglutamate synthase</fullName>
    </alternativeName>
</protein>
<evidence type="ECO:0000313" key="24">
    <source>
        <dbReference type="EMBL" id="AXA41647.1"/>
    </source>
</evidence>
<keyword evidence="9" id="KW-0479">Metal-binding</keyword>
<evidence type="ECO:0000256" key="3">
    <source>
        <dbReference type="ARBA" id="ARBA00005150"/>
    </source>
</evidence>
<comment type="function">
    <text evidence="1">Functions in two distinct reactions of the de novo folate biosynthetic pathway. Catalyzes the addition of a glutamate residue to dihydropteroate (7,8-dihydropteroate or H2Pte) to form dihydrofolate (7,8-dihydrofolate monoglutamate or H2Pte-Glu). Also catalyzes successive additions of L-glutamate to tetrahydrofolate or 10-formyltetrahydrofolate or 5,10-methylenetetrahydrofolate, leading to folylpolyglutamate derivatives.</text>
</comment>
<sequence>MSSHIESERLSNSLAELDQLTNWERRPRGDMRVDLEPMRDLARRLGDPQNSFRIVHVAGTKGKGSTCALIEAGLARAGFSVGRYASPHVMHITERVSIDGRPVGEERLADALGAALAAFKDARREATGGQGATWFDILTVSALLIFRSERVEWAVLETGLGGRWDSTNIVQSDVAVITNIDLEHTEILGKTRAAIAFEKAGIIKRGAAVVTLLPEADEAGAVVSARAAELGCAVRRPTVPADATIEQRNVALAGTVLDVLGKMGVMTKGASAMSAPLGEQLLDPSTIATARLPGRLEKIAVNTSHGDNAKVNVVLDGAHVPFNLAAVLSDLSQEATYRAPCIAVMSIADDKDAAGLLSTMTRHDISIIFTTVGARSRSPEQLKTIADTLGLLSIVMLDPLEAYQEALAGATESGAWVLVTGSLYLVGIIRGMSLTGCE</sequence>
<dbReference type="GO" id="GO:0008841">
    <property type="term" value="F:dihydrofolate synthase activity"/>
    <property type="evidence" value="ECO:0007669"/>
    <property type="project" value="UniProtKB-EC"/>
</dbReference>
<keyword evidence="13" id="KW-0289">Folate biosynthesis</keyword>
<dbReference type="Pfam" id="PF08245">
    <property type="entry name" value="Mur_ligase_M"/>
    <property type="match status" value="1"/>
</dbReference>
<dbReference type="PANTHER" id="PTHR11136">
    <property type="entry name" value="FOLYLPOLYGLUTAMATE SYNTHASE-RELATED"/>
    <property type="match status" value="1"/>
</dbReference>
<keyword evidence="11 21" id="KW-0067">ATP-binding</keyword>
<dbReference type="NCBIfam" id="TIGR01499">
    <property type="entry name" value="folC"/>
    <property type="match status" value="1"/>
</dbReference>
<dbReference type="PROSITE" id="PS01012">
    <property type="entry name" value="FOLYLPOLYGLU_SYNT_2"/>
    <property type="match status" value="1"/>
</dbReference>
<evidence type="ECO:0000256" key="2">
    <source>
        <dbReference type="ARBA" id="ARBA00004799"/>
    </source>
</evidence>
<dbReference type="Gene3D" id="3.40.1190.10">
    <property type="entry name" value="Mur-like, catalytic domain"/>
    <property type="match status" value="1"/>
</dbReference>
<evidence type="ECO:0000256" key="8">
    <source>
        <dbReference type="ARBA" id="ARBA00022598"/>
    </source>
</evidence>
<keyword evidence="12" id="KW-0460">Magnesium</keyword>
<dbReference type="InterPro" id="IPR013221">
    <property type="entry name" value="Mur_ligase_cen"/>
</dbReference>
<dbReference type="InterPro" id="IPR001645">
    <property type="entry name" value="Folylpolyglutamate_synth"/>
</dbReference>
<feature type="domain" description="Mur ligase central" evidence="23">
    <location>
        <begin position="57"/>
        <end position="235"/>
    </location>
</feature>
<comment type="pathway">
    <text evidence="2">Cofactor biosynthesis; tetrahydrofolate biosynthesis; 7,8-dihydrofolate from 2-amino-4-hydroxy-6-hydroxymethyl-7,8-dihydropteridine diphosphate and 4-aminobenzoate: step 2/2.</text>
</comment>